<dbReference type="eggNOG" id="COG1595">
    <property type="taxonomic scope" value="Bacteria"/>
</dbReference>
<dbReference type="Gene3D" id="1.10.1740.10">
    <property type="match status" value="1"/>
</dbReference>
<feature type="domain" description="RNA polymerase sigma-70 region 2" evidence="5">
    <location>
        <begin position="26"/>
        <end position="83"/>
    </location>
</feature>
<dbReference type="EMBL" id="CP003364">
    <property type="protein sequence ID" value="AGA31587.1"/>
    <property type="molecule type" value="Genomic_DNA"/>
</dbReference>
<dbReference type="NCBIfam" id="TIGR02937">
    <property type="entry name" value="sigma70-ECF"/>
    <property type="match status" value="1"/>
</dbReference>
<dbReference type="NCBIfam" id="TIGR02989">
    <property type="entry name" value="Sig-70_gvs1"/>
    <property type="match status" value="1"/>
</dbReference>
<evidence type="ECO:0000256" key="2">
    <source>
        <dbReference type="ARBA" id="ARBA00023015"/>
    </source>
</evidence>
<keyword evidence="2" id="KW-0805">Transcription regulation</keyword>
<evidence type="ECO:0000256" key="1">
    <source>
        <dbReference type="ARBA" id="ARBA00010641"/>
    </source>
</evidence>
<accession>L0DRI1</accession>
<dbReference type="GO" id="GO:0016987">
    <property type="term" value="F:sigma factor activity"/>
    <property type="evidence" value="ECO:0007669"/>
    <property type="project" value="UniProtKB-KW"/>
</dbReference>
<dbReference type="InterPro" id="IPR013249">
    <property type="entry name" value="RNA_pol_sigma70_r4_t2"/>
</dbReference>
<dbReference type="STRING" id="886293.Sinac_7554"/>
<dbReference type="GO" id="GO:0006352">
    <property type="term" value="P:DNA-templated transcription initiation"/>
    <property type="evidence" value="ECO:0007669"/>
    <property type="project" value="InterPro"/>
</dbReference>
<dbReference type="InterPro" id="IPR013325">
    <property type="entry name" value="RNA_pol_sigma_r2"/>
</dbReference>
<dbReference type="KEGG" id="saci:Sinac_7554"/>
<dbReference type="InterPro" id="IPR007627">
    <property type="entry name" value="RNA_pol_sigma70_r2"/>
</dbReference>
<dbReference type="InterPro" id="IPR036388">
    <property type="entry name" value="WH-like_DNA-bd_sf"/>
</dbReference>
<dbReference type="HOGENOM" id="CLU_047691_17_0_0"/>
<dbReference type="SUPFAM" id="SSF88659">
    <property type="entry name" value="Sigma3 and sigma4 domains of RNA polymerase sigma factors"/>
    <property type="match status" value="1"/>
</dbReference>
<organism evidence="7 8">
    <name type="scientific">Singulisphaera acidiphila (strain ATCC BAA-1392 / DSM 18658 / VKM B-2454 / MOB10)</name>
    <dbReference type="NCBI Taxonomy" id="886293"/>
    <lineage>
        <taxon>Bacteria</taxon>
        <taxon>Pseudomonadati</taxon>
        <taxon>Planctomycetota</taxon>
        <taxon>Planctomycetia</taxon>
        <taxon>Isosphaerales</taxon>
        <taxon>Isosphaeraceae</taxon>
        <taxon>Singulisphaera</taxon>
    </lineage>
</organism>
<evidence type="ECO:0000256" key="3">
    <source>
        <dbReference type="ARBA" id="ARBA00023082"/>
    </source>
</evidence>
<evidence type="ECO:0000256" key="4">
    <source>
        <dbReference type="ARBA" id="ARBA00023163"/>
    </source>
</evidence>
<proteinExistence type="inferred from homology"/>
<dbReference type="SUPFAM" id="SSF88946">
    <property type="entry name" value="Sigma2 domain of RNA polymerase sigma factors"/>
    <property type="match status" value="1"/>
</dbReference>
<keyword evidence="3" id="KW-0731">Sigma factor</keyword>
<sequence>MNSAGDSRAATRARTGDFVQALTGVQSRLYAYICSLLGEAASSRDVLQDTNLALWDKAQDYDPARPFLPWAYRVAYIQVLAYRKRCTRSRLLFDEQLVSELAQEVLGRDDDLDQRLEALSDCINKLTGSRREIIDHRYLQGESVDRIAERLQKAPNVVAASLYRIRKTLLECIEAKIATG</sequence>
<dbReference type="Pfam" id="PF08281">
    <property type="entry name" value="Sigma70_r4_2"/>
    <property type="match status" value="1"/>
</dbReference>
<evidence type="ECO:0000259" key="6">
    <source>
        <dbReference type="Pfam" id="PF08281"/>
    </source>
</evidence>
<evidence type="ECO:0000259" key="5">
    <source>
        <dbReference type="Pfam" id="PF04542"/>
    </source>
</evidence>
<dbReference type="InterPro" id="IPR014331">
    <property type="entry name" value="RNA_pol_sigma70_ECF_RHOBA"/>
</dbReference>
<dbReference type="Proteomes" id="UP000010798">
    <property type="component" value="Chromosome"/>
</dbReference>
<feature type="domain" description="RNA polymerase sigma factor 70 region 4 type 2" evidence="6">
    <location>
        <begin position="117"/>
        <end position="169"/>
    </location>
</feature>
<protein>
    <submittedName>
        <fullName evidence="7">RNA polymerase sigma-70 factor, Rhodopirellula/Verrucomicrobium family</fullName>
    </submittedName>
</protein>
<comment type="similarity">
    <text evidence="1">Belongs to the sigma-70 factor family. ECF subfamily.</text>
</comment>
<keyword evidence="8" id="KW-1185">Reference proteome</keyword>
<dbReference type="OrthoDB" id="6383365at2"/>
<dbReference type="GO" id="GO:0003677">
    <property type="term" value="F:DNA binding"/>
    <property type="evidence" value="ECO:0007669"/>
    <property type="project" value="InterPro"/>
</dbReference>
<dbReference type="Pfam" id="PF04542">
    <property type="entry name" value="Sigma70_r2"/>
    <property type="match status" value="1"/>
</dbReference>
<dbReference type="AlphaFoldDB" id="L0DRI1"/>
<dbReference type="PANTHER" id="PTHR43133:SF51">
    <property type="entry name" value="RNA POLYMERASE SIGMA FACTOR"/>
    <property type="match status" value="1"/>
</dbReference>
<evidence type="ECO:0000313" key="8">
    <source>
        <dbReference type="Proteomes" id="UP000010798"/>
    </source>
</evidence>
<dbReference type="PANTHER" id="PTHR43133">
    <property type="entry name" value="RNA POLYMERASE ECF-TYPE SIGMA FACTO"/>
    <property type="match status" value="1"/>
</dbReference>
<keyword evidence="4" id="KW-0804">Transcription</keyword>
<dbReference type="InterPro" id="IPR013324">
    <property type="entry name" value="RNA_pol_sigma_r3/r4-like"/>
</dbReference>
<dbReference type="InterPro" id="IPR039425">
    <property type="entry name" value="RNA_pol_sigma-70-like"/>
</dbReference>
<evidence type="ECO:0000313" key="7">
    <source>
        <dbReference type="EMBL" id="AGA31587.1"/>
    </source>
</evidence>
<dbReference type="Gene3D" id="1.10.10.10">
    <property type="entry name" value="Winged helix-like DNA-binding domain superfamily/Winged helix DNA-binding domain"/>
    <property type="match status" value="1"/>
</dbReference>
<dbReference type="RefSeq" id="WP_015250651.1">
    <property type="nucleotide sequence ID" value="NC_019892.1"/>
</dbReference>
<dbReference type="InterPro" id="IPR014284">
    <property type="entry name" value="RNA_pol_sigma-70_dom"/>
</dbReference>
<gene>
    <name evidence="7" type="ordered locus">Sinac_7554</name>
</gene>
<name>L0DRI1_SINAD</name>
<reference evidence="7 8" key="1">
    <citation type="submission" date="2012-02" db="EMBL/GenBank/DDBJ databases">
        <title>Complete sequence of chromosome of Singulisphaera acidiphila DSM 18658.</title>
        <authorList>
            <consortium name="US DOE Joint Genome Institute (JGI-PGF)"/>
            <person name="Lucas S."/>
            <person name="Copeland A."/>
            <person name="Lapidus A."/>
            <person name="Glavina del Rio T."/>
            <person name="Dalin E."/>
            <person name="Tice H."/>
            <person name="Bruce D."/>
            <person name="Goodwin L."/>
            <person name="Pitluck S."/>
            <person name="Peters L."/>
            <person name="Ovchinnikova G."/>
            <person name="Chertkov O."/>
            <person name="Kyrpides N."/>
            <person name="Mavromatis K."/>
            <person name="Ivanova N."/>
            <person name="Brettin T."/>
            <person name="Detter J.C."/>
            <person name="Han C."/>
            <person name="Larimer F."/>
            <person name="Land M."/>
            <person name="Hauser L."/>
            <person name="Markowitz V."/>
            <person name="Cheng J.-F."/>
            <person name="Hugenholtz P."/>
            <person name="Woyke T."/>
            <person name="Wu D."/>
            <person name="Tindall B."/>
            <person name="Pomrenke H."/>
            <person name="Brambilla E."/>
            <person name="Klenk H.-P."/>
            <person name="Eisen J.A."/>
        </authorList>
    </citation>
    <scope>NUCLEOTIDE SEQUENCE [LARGE SCALE GENOMIC DNA]</scope>
    <source>
        <strain evidence="8">ATCC BAA-1392 / DSM 18658 / VKM B-2454 / MOB10</strain>
    </source>
</reference>